<evidence type="ECO:0000256" key="2">
    <source>
        <dbReference type="ARBA" id="ARBA00022573"/>
    </source>
</evidence>
<dbReference type="RefSeq" id="WP_144866952.1">
    <property type="nucleotide sequence ID" value="NZ_LR213817.1"/>
</dbReference>
<reference evidence="8 9" key="1">
    <citation type="submission" date="2019-01" db="EMBL/GenBank/DDBJ databases">
        <authorList>
            <person name="Brito A."/>
        </authorList>
    </citation>
    <scope>NUCLEOTIDE SEQUENCE [LARGE SCALE GENOMIC DNA]</scope>
    <source>
        <strain evidence="8">1</strain>
    </source>
</reference>
<accession>A0A563W0U5</accession>
<dbReference type="InterPro" id="IPR006365">
    <property type="entry name" value="Cbl_synth_CobL"/>
</dbReference>
<dbReference type="UniPathway" id="UPA00148"/>
<keyword evidence="4 8" id="KW-0808">Transferase</keyword>
<dbReference type="GO" id="GO:0008276">
    <property type="term" value="F:protein methyltransferase activity"/>
    <property type="evidence" value="ECO:0007669"/>
    <property type="project" value="InterPro"/>
</dbReference>
<keyword evidence="2" id="KW-0169">Cobalamin biosynthesis</keyword>
<evidence type="ECO:0000313" key="9">
    <source>
        <dbReference type="Proteomes" id="UP000320055"/>
    </source>
</evidence>
<dbReference type="CDD" id="cd02440">
    <property type="entry name" value="AdoMet_MTases"/>
    <property type="match status" value="1"/>
</dbReference>
<dbReference type="InterPro" id="IPR012818">
    <property type="entry name" value="CbiE"/>
</dbReference>
<dbReference type="InterPro" id="IPR014008">
    <property type="entry name" value="Cbl_synth_MTase_CbiT"/>
</dbReference>
<sequence>MNQIDVVGIDLDGKSELTDTATRIIEQATILSGAKRHLSYFSKHPAVKIPLNNLQQDIELLIEKATTDKIVILASGDPLFFGLGRLLLSKIPLKKLQFYPHLSSIQLAFSKLKIPWQDSALISVHGRDCDELIKHLKQGTNKIAVLTDSFNNPIAIAKLYDSLELTVAYSFHICENLTLENGEITSFSPQEITALAKLPQDRFAALNVLVLIRENLTQNNLNLANLPLFGISDSAFLSFSDRPNLITKKEVRSVILAELALQSQQTVWDLGAGTGSVSIEIARLCPTAKIYAIEKTAMGISLIKQNCQRFAVKNIQPISAKAPESLAELPTPDRIFIGGSGGNLISILNTCQSKIAPQGIIVITLATIEHFAEVLQWAKQNNWHYHLLQVQISRSIPIANLTRFSPLNPITIIKLVN</sequence>
<dbReference type="AlphaFoldDB" id="A0A563W0U5"/>
<keyword evidence="5" id="KW-0949">S-adenosyl-L-methionine</keyword>
<dbReference type="Gene3D" id="3.30.950.10">
    <property type="entry name" value="Methyltransferase, Cobalt-precorrin-4 Transmethylase, Domain 2"/>
    <property type="match status" value="1"/>
</dbReference>
<dbReference type="OrthoDB" id="9780707at2"/>
<evidence type="ECO:0000259" key="7">
    <source>
        <dbReference type="Pfam" id="PF00590"/>
    </source>
</evidence>
<dbReference type="Pfam" id="PF00590">
    <property type="entry name" value="TP_methylase"/>
    <property type="match status" value="1"/>
</dbReference>
<evidence type="ECO:0000256" key="3">
    <source>
        <dbReference type="ARBA" id="ARBA00022603"/>
    </source>
</evidence>
<dbReference type="Gene3D" id="3.40.50.150">
    <property type="entry name" value="Vaccinia Virus protein VP39"/>
    <property type="match status" value="1"/>
</dbReference>
<dbReference type="SUPFAM" id="SSF53790">
    <property type="entry name" value="Tetrapyrrole methylase"/>
    <property type="match status" value="1"/>
</dbReference>
<dbReference type="PANTHER" id="PTHR43182">
    <property type="entry name" value="COBALT-PRECORRIN-6B C(15)-METHYLTRANSFERASE (DECARBOXYLATING)"/>
    <property type="match status" value="1"/>
</dbReference>
<dbReference type="SUPFAM" id="SSF53335">
    <property type="entry name" value="S-adenosyl-L-methionine-dependent methyltransferases"/>
    <property type="match status" value="1"/>
</dbReference>
<dbReference type="InterPro" id="IPR000878">
    <property type="entry name" value="4pyrrol_Mease"/>
</dbReference>
<feature type="domain" description="Tetrapyrrole methylase" evidence="7">
    <location>
        <begin position="6"/>
        <end position="185"/>
    </location>
</feature>
<dbReference type="InterPro" id="IPR003682">
    <property type="entry name" value="rRNA_ssu_MeTfrase_G"/>
</dbReference>
<dbReference type="InterPro" id="IPR029063">
    <property type="entry name" value="SAM-dependent_MTases_sf"/>
</dbReference>
<dbReference type="InterPro" id="IPR050714">
    <property type="entry name" value="Cobalamin_biosynth_MTase"/>
</dbReference>
<dbReference type="PANTHER" id="PTHR43182:SF1">
    <property type="entry name" value="COBALT-PRECORRIN-7 C(5)-METHYLTRANSFERASE"/>
    <property type="match status" value="1"/>
</dbReference>
<dbReference type="NCBIfam" id="TIGR02467">
    <property type="entry name" value="CbiE"/>
    <property type="match status" value="1"/>
</dbReference>
<evidence type="ECO:0000313" key="8">
    <source>
        <dbReference type="EMBL" id="VEP17265.1"/>
    </source>
</evidence>
<dbReference type="InterPro" id="IPR014776">
    <property type="entry name" value="4pyrrole_Mease_sub2"/>
</dbReference>
<organism evidence="8 9">
    <name type="scientific">Hyella patelloides LEGE 07179</name>
    <dbReference type="NCBI Taxonomy" id="945734"/>
    <lineage>
        <taxon>Bacteria</taxon>
        <taxon>Bacillati</taxon>
        <taxon>Cyanobacteriota</taxon>
        <taxon>Cyanophyceae</taxon>
        <taxon>Pleurocapsales</taxon>
        <taxon>Hyellaceae</taxon>
        <taxon>Hyella</taxon>
    </lineage>
</organism>
<dbReference type="Pfam" id="PF02527">
    <property type="entry name" value="GidB"/>
    <property type="match status" value="1"/>
</dbReference>
<dbReference type="GO" id="GO:0032259">
    <property type="term" value="P:methylation"/>
    <property type="evidence" value="ECO:0007669"/>
    <property type="project" value="UniProtKB-KW"/>
</dbReference>
<protein>
    <recommendedName>
        <fullName evidence="6">Glucose-inhibited division protein B</fullName>
    </recommendedName>
</protein>
<keyword evidence="9" id="KW-1185">Reference proteome</keyword>
<dbReference type="Gene3D" id="3.40.1010.10">
    <property type="entry name" value="Cobalt-precorrin-4 Transmethylase, Domain 1"/>
    <property type="match status" value="1"/>
</dbReference>
<evidence type="ECO:0000256" key="6">
    <source>
        <dbReference type="ARBA" id="ARBA00031818"/>
    </source>
</evidence>
<gene>
    <name evidence="8" type="ORF">H1P_580012</name>
</gene>
<dbReference type="GO" id="GO:0009236">
    <property type="term" value="P:cobalamin biosynthetic process"/>
    <property type="evidence" value="ECO:0007669"/>
    <property type="project" value="UniProtKB-UniPathway"/>
</dbReference>
<dbReference type="InterPro" id="IPR035996">
    <property type="entry name" value="4pyrrol_Methylase_sf"/>
</dbReference>
<dbReference type="EMBL" id="CAACVJ010000534">
    <property type="protein sequence ID" value="VEP17265.1"/>
    <property type="molecule type" value="Genomic_DNA"/>
</dbReference>
<name>A0A563W0U5_9CYAN</name>
<dbReference type="Proteomes" id="UP000320055">
    <property type="component" value="Unassembled WGS sequence"/>
</dbReference>
<dbReference type="GO" id="GO:0046025">
    <property type="term" value="F:precorrin-6Y C5,15-methyltransferase (decarboxylating) activity"/>
    <property type="evidence" value="ECO:0007669"/>
    <property type="project" value="UniProtKB-EC"/>
</dbReference>
<evidence type="ECO:0000256" key="1">
    <source>
        <dbReference type="ARBA" id="ARBA00004953"/>
    </source>
</evidence>
<evidence type="ECO:0000256" key="4">
    <source>
        <dbReference type="ARBA" id="ARBA00022679"/>
    </source>
</evidence>
<dbReference type="InterPro" id="IPR014777">
    <property type="entry name" value="4pyrrole_Mease_sub1"/>
</dbReference>
<comment type="pathway">
    <text evidence="1">Cofactor biosynthesis; adenosylcobalamin biosynthesis.</text>
</comment>
<dbReference type="PIRSF" id="PIRSF036428">
    <property type="entry name" value="CobL"/>
    <property type="match status" value="1"/>
</dbReference>
<evidence type="ECO:0000256" key="5">
    <source>
        <dbReference type="ARBA" id="ARBA00022691"/>
    </source>
</evidence>
<dbReference type="NCBIfam" id="TIGR02469">
    <property type="entry name" value="CbiT"/>
    <property type="match status" value="1"/>
</dbReference>
<proteinExistence type="predicted"/>
<dbReference type="CDD" id="cd11644">
    <property type="entry name" value="Precorrin-6Y-MT"/>
    <property type="match status" value="1"/>
</dbReference>
<keyword evidence="3 8" id="KW-0489">Methyltransferase</keyword>